<feature type="domain" description="tRNA ligase kinase" evidence="2">
    <location>
        <begin position="583"/>
        <end position="726"/>
    </location>
</feature>
<dbReference type="GeneID" id="91084495"/>
<dbReference type="RefSeq" id="XP_066065838.1">
    <property type="nucleotide sequence ID" value="XM_066209741.1"/>
</dbReference>
<evidence type="ECO:0000313" key="5">
    <source>
        <dbReference type="Proteomes" id="UP000094043"/>
    </source>
</evidence>
<keyword evidence="5" id="KW-1185">Reference proteome</keyword>
<protein>
    <recommendedName>
        <fullName evidence="6">tRNA ligase</fullName>
    </recommendedName>
</protein>
<dbReference type="InterPro" id="IPR027417">
    <property type="entry name" value="P-loop_NTPase"/>
</dbReference>
<dbReference type="GO" id="GO:0005634">
    <property type="term" value="C:nucleus"/>
    <property type="evidence" value="ECO:0007669"/>
    <property type="project" value="TreeGrafter"/>
</dbReference>
<dbReference type="EMBL" id="CP143784">
    <property type="protein sequence ID" value="WVN85137.1"/>
    <property type="molecule type" value="Genomic_DNA"/>
</dbReference>
<evidence type="ECO:0000259" key="1">
    <source>
        <dbReference type="Pfam" id="PF08302"/>
    </source>
</evidence>
<dbReference type="PANTHER" id="PTHR32004">
    <property type="entry name" value="TRNA LIGASE"/>
    <property type="match status" value="1"/>
</dbReference>
<organism evidence="4 5">
    <name type="scientific">Cryptococcus depauperatus CBS 7841</name>
    <dbReference type="NCBI Taxonomy" id="1295531"/>
    <lineage>
        <taxon>Eukaryota</taxon>
        <taxon>Fungi</taxon>
        <taxon>Dikarya</taxon>
        <taxon>Basidiomycota</taxon>
        <taxon>Agaricomycotina</taxon>
        <taxon>Tremellomycetes</taxon>
        <taxon>Tremellales</taxon>
        <taxon>Cryptococcaceae</taxon>
        <taxon>Cryptococcus</taxon>
    </lineage>
</organism>
<dbReference type="Proteomes" id="UP000094043">
    <property type="component" value="Chromosome 1"/>
</dbReference>
<evidence type="ECO:0000259" key="2">
    <source>
        <dbReference type="Pfam" id="PF08303"/>
    </source>
</evidence>
<dbReference type="SUPFAM" id="SSF52540">
    <property type="entry name" value="P-loop containing nucleoside triphosphate hydrolases"/>
    <property type="match status" value="1"/>
</dbReference>
<feature type="domain" description="T4 RNA ligase 1-like N-terminal" evidence="3">
    <location>
        <begin position="305"/>
        <end position="475"/>
    </location>
</feature>
<dbReference type="InterPro" id="IPR019039">
    <property type="entry name" value="T4-Rnl1-like_N"/>
</dbReference>
<name>A0AAJ8JMS1_9TREE</name>
<dbReference type="Pfam" id="PF08303">
    <property type="entry name" value="tRNA_lig_kinase"/>
    <property type="match status" value="1"/>
</dbReference>
<gene>
    <name evidence="4" type="ORF">L203_100279</name>
</gene>
<dbReference type="Gene3D" id="3.40.50.300">
    <property type="entry name" value="P-loop containing nucleotide triphosphate hydrolases"/>
    <property type="match status" value="1"/>
</dbReference>
<accession>A0AAJ8JMS1</accession>
<proteinExistence type="predicted"/>
<dbReference type="InterPro" id="IPR015965">
    <property type="entry name" value="tRNA_lig_PDEase"/>
</dbReference>
<feature type="domain" description="T4 RNA ligase 1-like N-terminal" evidence="3">
    <location>
        <begin position="87"/>
        <end position="191"/>
    </location>
</feature>
<reference evidence="4" key="1">
    <citation type="submission" date="2016-06" db="EMBL/GenBank/DDBJ databases">
        <authorList>
            <person name="Cuomo C."/>
            <person name="Litvintseva A."/>
            <person name="Heitman J."/>
            <person name="Chen Y."/>
            <person name="Sun S."/>
            <person name="Springer D."/>
            <person name="Dromer F."/>
            <person name="Young S."/>
            <person name="Zeng Q."/>
            <person name="Chapman S."/>
            <person name="Gujja S."/>
            <person name="Saif S."/>
            <person name="Birren B."/>
        </authorList>
    </citation>
    <scope>NUCLEOTIDE SEQUENCE</scope>
    <source>
        <strain evidence="4">CBS 7841</strain>
    </source>
</reference>
<dbReference type="GO" id="GO:0003972">
    <property type="term" value="F:RNA ligase (ATP) activity"/>
    <property type="evidence" value="ECO:0007669"/>
    <property type="project" value="InterPro"/>
</dbReference>
<evidence type="ECO:0008006" key="6">
    <source>
        <dbReference type="Google" id="ProtNLM"/>
    </source>
</evidence>
<evidence type="ECO:0000313" key="4">
    <source>
        <dbReference type="EMBL" id="WVN85137.1"/>
    </source>
</evidence>
<dbReference type="KEGG" id="cdep:91084495"/>
<dbReference type="GO" id="GO:0005524">
    <property type="term" value="F:ATP binding"/>
    <property type="evidence" value="ECO:0007669"/>
    <property type="project" value="InterPro"/>
</dbReference>
<dbReference type="Pfam" id="PF09511">
    <property type="entry name" value="RNA_lig_T4_1"/>
    <property type="match status" value="2"/>
</dbReference>
<feature type="domain" description="tRNA ligase phosphodiesterase" evidence="1">
    <location>
        <begin position="777"/>
        <end position="977"/>
    </location>
</feature>
<dbReference type="PANTHER" id="PTHR32004:SF1">
    <property type="entry name" value="TRNA LIGASE"/>
    <property type="match status" value="1"/>
</dbReference>
<evidence type="ECO:0000259" key="3">
    <source>
        <dbReference type="Pfam" id="PF09511"/>
    </source>
</evidence>
<dbReference type="Pfam" id="PF08302">
    <property type="entry name" value="tRNA_lig_CPD"/>
    <property type="match status" value="1"/>
</dbReference>
<reference evidence="4" key="2">
    <citation type="journal article" date="2022" name="Elife">
        <title>Obligate sexual reproduction of a homothallic fungus closely related to the Cryptococcus pathogenic species complex.</title>
        <authorList>
            <person name="Passer A.R."/>
            <person name="Clancey S.A."/>
            <person name="Shea T."/>
            <person name="David-Palma M."/>
            <person name="Averette A.F."/>
            <person name="Boekhout T."/>
            <person name="Porcel B.M."/>
            <person name="Nowrousian M."/>
            <person name="Cuomo C.A."/>
            <person name="Sun S."/>
            <person name="Heitman J."/>
            <person name="Coelho M.A."/>
        </authorList>
    </citation>
    <scope>NUCLEOTIDE SEQUENCE</scope>
    <source>
        <strain evidence="4">CBS 7841</strain>
    </source>
</reference>
<dbReference type="AlphaFoldDB" id="A0AAJ8JMS1"/>
<dbReference type="InterPro" id="IPR015966">
    <property type="entry name" value="tRNA_lig_kin_fungi"/>
</dbReference>
<reference evidence="4" key="3">
    <citation type="submission" date="2024-01" db="EMBL/GenBank/DDBJ databases">
        <authorList>
            <person name="Coelho M.A."/>
            <person name="David-Palma M."/>
            <person name="Shea T."/>
            <person name="Sun S."/>
            <person name="Cuomo C.A."/>
            <person name="Heitman J."/>
        </authorList>
    </citation>
    <scope>NUCLEOTIDE SEQUENCE</scope>
    <source>
        <strain evidence="4">CBS 7841</strain>
    </source>
</reference>
<dbReference type="GO" id="GO:0006388">
    <property type="term" value="P:tRNA splicing, via endonucleolytic cleavage and ligation"/>
    <property type="evidence" value="ECO:0007669"/>
    <property type="project" value="InterPro"/>
</dbReference>
<sequence>MTSQDHEETSEAINYASKHPESLPQLLSALRNLQVTEPKAIRANVHIYPSSIYARESPDRYRDRRITSWKLNEYMYFKKSDVFPTLARGLFTEKLEEKDAIPPIIEGRREEDRKPKERIVLRGYDKFFNTGEVGWTEWDAMKTHTQGPYYVTLKSNGCLILISAISPVHLVVASKHSLGTTTEERNEATMTVVQPDLQSGAVSDSGPSILSKELRSDIDHQFIERTIKPENTKGCADLHFSEAQNSVKLLDQTLSEMHIQDVPPKKKPTKSEKKAQKLAEKVAHKVQVRAEKVNQSGTMQKMKTGTESPFAEHEEAKQHAEVGRQWLKKTLEKSGKTEQELADRLWRGNMTAVLELCDDSFEEHVLATPDRWTGLHLHGLNANTPHFSTASPLEVTQFAQEFGFIPTKYVEASSLDEVKSFTDDVAKTGSWEGDMIEGFVVRCTVKEAAEKDSGKPPYKIGAPFFFKIKFEEPYLLYRQFREITRAMLPLLSTTEDSQRESVWKTIRAKAKRPEVKVYAEWVERMMKTDPMLFDNYKKGVVKVRERFLEWTRTEGKKWDDARAGRLEEETIKSPREGLPKKWILVPAAVPGCGKTFLGIALNSLYGFAHTQSDDILAKKTAPTFLKNIKELLEQHDVVYADRCNHLVKHYDEIANISNDKKLNKYDVRFIAITWDLDSLPYYQTLRILSDRVVARGDNHQTLRPDTSVDAEHEAVIGRFLREYVPPDPLLFDTIIKTAILDSHQNSLNKVVAGLVQPLHLSLPSLEELNKAIETAKNYRTATPFHSAQKTARSIRYFAVAPEIDLTQLTLDVLKLIQGTDQTTTAWAFLQGLIKRGRVTAQPHVTLCHEKTVNAEKELRGRLGPQVKNGCKQDMDEEEKQANEDAQVQPAGPQEILWETLWDDRVMAFCLSELHPKTTNILDGNAPSALNVNNILPEETKRLLHITVGTRDPEVPAFESRELIRQVRVCLGQGKEEGQMDEIVQGGGKLRWIKVENMQGEGRIRGMW</sequence>